<feature type="compositionally biased region" description="Basic residues" evidence="1">
    <location>
        <begin position="8"/>
        <end position="22"/>
    </location>
</feature>
<proteinExistence type="predicted"/>
<reference evidence="2" key="1">
    <citation type="submission" date="2017-07" db="EMBL/GenBank/DDBJ databases">
        <title>Taro Niue Genome Assembly and Annotation.</title>
        <authorList>
            <person name="Atibalentja N."/>
            <person name="Keating K."/>
            <person name="Fields C.J."/>
        </authorList>
    </citation>
    <scope>NUCLEOTIDE SEQUENCE</scope>
    <source>
        <strain evidence="2">Niue_2</strain>
        <tissue evidence="2">Leaf</tissue>
    </source>
</reference>
<gene>
    <name evidence="2" type="ORF">Taro_016812</name>
</gene>
<keyword evidence="3" id="KW-1185">Reference proteome</keyword>
<evidence type="ECO:0000256" key="1">
    <source>
        <dbReference type="SAM" id="MobiDB-lite"/>
    </source>
</evidence>
<dbReference type="EMBL" id="NMUH01000753">
    <property type="protein sequence ID" value="MQL84314.1"/>
    <property type="molecule type" value="Genomic_DNA"/>
</dbReference>
<organism evidence="2 3">
    <name type="scientific">Colocasia esculenta</name>
    <name type="common">Wild taro</name>
    <name type="synonym">Arum esculentum</name>
    <dbReference type="NCBI Taxonomy" id="4460"/>
    <lineage>
        <taxon>Eukaryota</taxon>
        <taxon>Viridiplantae</taxon>
        <taxon>Streptophyta</taxon>
        <taxon>Embryophyta</taxon>
        <taxon>Tracheophyta</taxon>
        <taxon>Spermatophyta</taxon>
        <taxon>Magnoliopsida</taxon>
        <taxon>Liliopsida</taxon>
        <taxon>Araceae</taxon>
        <taxon>Aroideae</taxon>
        <taxon>Colocasieae</taxon>
        <taxon>Colocasia</taxon>
    </lineage>
</organism>
<name>A0A843URB7_COLES</name>
<feature type="region of interest" description="Disordered" evidence="1">
    <location>
        <begin position="1"/>
        <end position="25"/>
    </location>
</feature>
<accession>A0A843URB7</accession>
<dbReference type="AlphaFoldDB" id="A0A843URB7"/>
<dbReference type="Proteomes" id="UP000652761">
    <property type="component" value="Unassembled WGS sequence"/>
</dbReference>
<evidence type="ECO:0000313" key="3">
    <source>
        <dbReference type="Proteomes" id="UP000652761"/>
    </source>
</evidence>
<comment type="caution">
    <text evidence="2">The sequence shown here is derived from an EMBL/GenBank/DDBJ whole genome shotgun (WGS) entry which is preliminary data.</text>
</comment>
<protein>
    <submittedName>
        <fullName evidence="2">Uncharacterized protein</fullName>
    </submittedName>
</protein>
<evidence type="ECO:0000313" key="2">
    <source>
        <dbReference type="EMBL" id="MQL84314.1"/>
    </source>
</evidence>
<sequence>MLLGVATRSRRLGPPRQCRNRSGRRDKVATTQCVVTTAETVFDISVSYCTRGTSASFLAWSYTSRSFGARHLRACPVTEVVTIARDPRPRAPVEGVLRAAGVLE</sequence>